<protein>
    <recommendedName>
        <fullName evidence="1">H repeat-associated protein N-terminal domain-containing protein</fullName>
    </recommendedName>
</protein>
<proteinExistence type="predicted"/>
<sequence>MNCTAISQPLSSLTAEQREQLCKDCALLSLSQAFAHLPDPRSSHGLRYDLPFLLTCLVAALLCNCNHSEAVGQWCQGQRPLLQRVFSQRRFLSPTGALYRWLLPQLSIQALENLLSCWVRATLHPASPSPIALDGKVVRGAKTADQTAPNLLSFRTHDEQETLLQVRVQDKTNEIPVAQAMLPLIVQPERIYTADALHTQVKWMQVVHECQDFTVLTVKENQPTLFLDLQTYFADPMLTAPRMKPGIVVADVLNTAASASVPR</sequence>
<organism evidence="2 3">
    <name type="scientific">Dictyobacter arantiisoli</name>
    <dbReference type="NCBI Taxonomy" id="2014874"/>
    <lineage>
        <taxon>Bacteria</taxon>
        <taxon>Bacillati</taxon>
        <taxon>Chloroflexota</taxon>
        <taxon>Ktedonobacteria</taxon>
        <taxon>Ktedonobacterales</taxon>
        <taxon>Dictyobacteraceae</taxon>
        <taxon>Dictyobacter</taxon>
    </lineage>
</organism>
<dbReference type="AlphaFoldDB" id="A0A5A5TGM3"/>
<keyword evidence="3" id="KW-1185">Reference proteome</keyword>
<dbReference type="InterPro" id="IPR047647">
    <property type="entry name" value="ISAs1_transpos"/>
</dbReference>
<dbReference type="NCBIfam" id="NF033564">
    <property type="entry name" value="transpos_ISAs1"/>
    <property type="match status" value="1"/>
</dbReference>
<dbReference type="EMBL" id="BIXY01000068">
    <property type="protein sequence ID" value="GCF10368.1"/>
    <property type="molecule type" value="Genomic_DNA"/>
</dbReference>
<name>A0A5A5TGM3_9CHLR</name>
<dbReference type="RefSeq" id="WP_149403254.1">
    <property type="nucleotide sequence ID" value="NZ_BIXY01000068.1"/>
</dbReference>
<accession>A0A5A5TGM3</accession>
<evidence type="ECO:0000259" key="1">
    <source>
        <dbReference type="Pfam" id="PF13808"/>
    </source>
</evidence>
<gene>
    <name evidence="2" type="ORF">KDI_39320</name>
</gene>
<dbReference type="Pfam" id="PF13808">
    <property type="entry name" value="DDE_Tnp_1_assoc"/>
    <property type="match status" value="1"/>
</dbReference>
<dbReference type="PANTHER" id="PTHR30298">
    <property type="entry name" value="H REPEAT-ASSOCIATED PREDICTED TRANSPOSASE"/>
    <property type="match status" value="1"/>
</dbReference>
<evidence type="ECO:0000313" key="3">
    <source>
        <dbReference type="Proteomes" id="UP000322530"/>
    </source>
</evidence>
<dbReference type="PANTHER" id="PTHR30298:SF0">
    <property type="entry name" value="PROTEIN YBFL-RELATED"/>
    <property type="match status" value="1"/>
</dbReference>
<dbReference type="OrthoDB" id="145986at2"/>
<reference evidence="2 3" key="1">
    <citation type="submission" date="2019-01" db="EMBL/GenBank/DDBJ databases">
        <title>Draft genome sequence of Dictyobacter sp. Uno17.</title>
        <authorList>
            <person name="Wang C.M."/>
            <person name="Zheng Y."/>
            <person name="Sakai Y."/>
            <person name="Abe K."/>
            <person name="Yokota A."/>
            <person name="Yabe S."/>
        </authorList>
    </citation>
    <scope>NUCLEOTIDE SEQUENCE [LARGE SCALE GENOMIC DNA]</scope>
    <source>
        <strain evidence="2 3">Uno17</strain>
    </source>
</reference>
<dbReference type="Proteomes" id="UP000322530">
    <property type="component" value="Unassembled WGS sequence"/>
</dbReference>
<evidence type="ECO:0000313" key="2">
    <source>
        <dbReference type="EMBL" id="GCF10368.1"/>
    </source>
</evidence>
<dbReference type="InterPro" id="IPR032806">
    <property type="entry name" value="YbfD_N"/>
</dbReference>
<comment type="caution">
    <text evidence="2">The sequence shown here is derived from an EMBL/GenBank/DDBJ whole genome shotgun (WGS) entry which is preliminary data.</text>
</comment>
<feature type="domain" description="H repeat-associated protein N-terminal" evidence="1">
    <location>
        <begin position="32"/>
        <end position="119"/>
    </location>
</feature>
<dbReference type="InterPro" id="IPR051698">
    <property type="entry name" value="Transposase_11-like"/>
</dbReference>